<dbReference type="RefSeq" id="WP_069417912.1">
    <property type="nucleotide sequence ID" value="NZ_CBCRZH010000032.1"/>
</dbReference>
<dbReference type="EMBL" id="MVHT01000088">
    <property type="protein sequence ID" value="ORA96747.1"/>
    <property type="molecule type" value="Genomic_DNA"/>
</dbReference>
<keyword evidence="1" id="KW-1133">Transmembrane helix</keyword>
<feature type="signal peptide" evidence="2">
    <location>
        <begin position="1"/>
        <end position="28"/>
    </location>
</feature>
<keyword evidence="4" id="KW-1185">Reference proteome</keyword>
<evidence type="ECO:0000313" key="4">
    <source>
        <dbReference type="Proteomes" id="UP000192739"/>
    </source>
</evidence>
<dbReference type="STRING" id="28445.BHQ20_04510"/>
<reference evidence="3 4" key="1">
    <citation type="submission" date="2017-02" db="EMBL/GenBank/DDBJ databases">
        <title>The new phylogeny of genus Mycobacterium.</title>
        <authorList>
            <person name="Tortoli E."/>
            <person name="Trovato A."/>
            <person name="Cirillo D.M."/>
        </authorList>
    </citation>
    <scope>NUCLEOTIDE SEQUENCE [LARGE SCALE GENOMIC DNA]</scope>
    <source>
        <strain evidence="3 4">DSM 44049</strain>
    </source>
</reference>
<dbReference type="Proteomes" id="UP000192739">
    <property type="component" value="Unassembled WGS sequence"/>
</dbReference>
<name>A0A1E3SJN9_MYCIE</name>
<dbReference type="InterPro" id="IPR019283">
    <property type="entry name" value="DUF2330"/>
</dbReference>
<organism evidence="3 4">
    <name type="scientific">Mycobacterium intermedium</name>
    <dbReference type="NCBI Taxonomy" id="28445"/>
    <lineage>
        <taxon>Bacteria</taxon>
        <taxon>Bacillati</taxon>
        <taxon>Actinomycetota</taxon>
        <taxon>Actinomycetes</taxon>
        <taxon>Mycobacteriales</taxon>
        <taxon>Mycobacteriaceae</taxon>
        <taxon>Mycobacterium</taxon>
        <taxon>Mycobacterium simiae complex</taxon>
    </lineage>
</organism>
<dbReference type="Pfam" id="PF10092">
    <property type="entry name" value="DUF2330"/>
    <property type="match status" value="1"/>
</dbReference>
<evidence type="ECO:0008006" key="5">
    <source>
        <dbReference type="Google" id="ProtNLM"/>
    </source>
</evidence>
<evidence type="ECO:0000256" key="2">
    <source>
        <dbReference type="SAM" id="SignalP"/>
    </source>
</evidence>
<feature type="transmembrane region" description="Helical" evidence="1">
    <location>
        <begin position="321"/>
        <end position="341"/>
    </location>
</feature>
<protein>
    <recommendedName>
        <fullName evidence="5">DUF2330 domain-containing protein</fullName>
    </recommendedName>
</protein>
<keyword evidence="2" id="KW-0732">Signal</keyword>
<comment type="caution">
    <text evidence="3">The sequence shown here is derived from an EMBL/GenBank/DDBJ whole genome shotgun (WGS) entry which is preliminary data.</text>
</comment>
<evidence type="ECO:0000313" key="3">
    <source>
        <dbReference type="EMBL" id="ORA96747.1"/>
    </source>
</evidence>
<accession>A0A1E3SJN9</accession>
<dbReference type="AlphaFoldDB" id="A0A1E3SJN9"/>
<evidence type="ECO:0000256" key="1">
    <source>
        <dbReference type="SAM" id="Phobius"/>
    </source>
</evidence>
<proteinExistence type="predicted"/>
<feature type="chain" id="PRO_5043144294" description="DUF2330 domain-containing protein" evidence="2">
    <location>
        <begin position="29"/>
        <end position="349"/>
    </location>
</feature>
<gene>
    <name evidence="3" type="ORF">BST27_24360</name>
</gene>
<keyword evidence="1" id="KW-0812">Transmembrane</keyword>
<sequence>MLRAAVIRSGVVVVVLLASMLLAPTGHACACGAAIPPSGADATMNSEVALLHWDGTTETIVMQLGMDASTDNVALVVPTPTPATVDKADQAVFTELSRLTAPKVEHQRRWRLGLGLSSATDTDAAVAAKGPQVLSQVQLGPLEATTLAGGDLAGLQKWLSDNGYAIRPAVLSALDPYVRDGWAFVAMRLTSTTHIVGGLDPVRLTFRSPRLVYPMRLSVAAQGPQRVTIFTLSDHRQQRTDADVAHQHTQVQFAGNITDDIRDPLLRELAGNHGGYLTKTQVDIDQTSRISSDFTFDNAAGDESYRQVQIVYDDATIPLQLLVPAVLVFLVIVGLSGFFLVRRRTRRTR</sequence>
<keyword evidence="1" id="KW-0472">Membrane</keyword>